<protein>
    <recommendedName>
        <fullName evidence="6">Hydrolase TatD</fullName>
    </recommendedName>
</protein>
<feature type="binding site" evidence="3">
    <location>
        <position position="220"/>
    </location>
    <ligand>
        <name>a divalent metal cation</name>
        <dbReference type="ChEBI" id="CHEBI:60240"/>
        <label>1</label>
    </ligand>
</feature>
<dbReference type="GO" id="GO:0046872">
    <property type="term" value="F:metal ion binding"/>
    <property type="evidence" value="ECO:0007669"/>
    <property type="project" value="UniProtKB-KW"/>
</dbReference>
<dbReference type="CDD" id="cd01310">
    <property type="entry name" value="TatD_DNAse"/>
    <property type="match status" value="1"/>
</dbReference>
<feature type="binding site" evidence="3">
    <location>
        <position position="104"/>
    </location>
    <ligand>
        <name>a divalent metal cation</name>
        <dbReference type="ChEBI" id="CHEBI:60240"/>
        <label>1</label>
    </ligand>
</feature>
<comment type="caution">
    <text evidence="4">The sequence shown here is derived from an EMBL/GenBank/DDBJ whole genome shotgun (WGS) entry which is preliminary data.</text>
</comment>
<evidence type="ECO:0000313" key="5">
    <source>
        <dbReference type="Proteomes" id="UP000177682"/>
    </source>
</evidence>
<evidence type="ECO:0000256" key="1">
    <source>
        <dbReference type="ARBA" id="ARBA00022723"/>
    </source>
</evidence>
<dbReference type="InterPro" id="IPR015991">
    <property type="entry name" value="TatD/YcfH-like"/>
</dbReference>
<dbReference type="PROSITE" id="PS01090">
    <property type="entry name" value="TATD_2"/>
    <property type="match status" value="1"/>
</dbReference>
<dbReference type="FunFam" id="3.20.20.140:FF:000005">
    <property type="entry name" value="TatD family hydrolase"/>
    <property type="match status" value="1"/>
</dbReference>
<evidence type="ECO:0000313" key="4">
    <source>
        <dbReference type="EMBL" id="OGE90069.1"/>
    </source>
</evidence>
<sequence length="273" mass="31074">MYFDTHTHVNFAAFKEDADEVIGRSLKEETWMINVGTQIDTSRAAAFLSAKHPQGVFAAIGLHPVHTWAQMLDEEESRFNTREEYFDTSKYQSMLTEKVVAIGECGLDYFRIPKDSNQEAVISKQKAAFIAQIAFAKKNNLPLIIHCRDAYEDVLQILKTEYPRGPGIIHSFTDTWETAKKFLDFGFYVALNGILIFDKTGKLAEVVEKTPLDRLLTETDAPYLTPPPFRGKRNEPSYVQYVAQQMAKIKRVDLAEVANQTFHNALNLFKIQA</sequence>
<evidence type="ECO:0000256" key="3">
    <source>
        <dbReference type="PIRSR" id="PIRSR005902-1"/>
    </source>
</evidence>
<dbReference type="GO" id="GO:0016788">
    <property type="term" value="F:hydrolase activity, acting on ester bonds"/>
    <property type="evidence" value="ECO:0007669"/>
    <property type="project" value="InterPro"/>
</dbReference>
<keyword evidence="1 3" id="KW-0479">Metal-binding</keyword>
<dbReference type="AlphaFoldDB" id="A0A1F5PJN9"/>
<name>A0A1F5PJN9_9BACT</name>
<reference evidence="4 5" key="1">
    <citation type="journal article" date="2016" name="Nat. Commun.">
        <title>Thousands of microbial genomes shed light on interconnected biogeochemical processes in an aquifer system.</title>
        <authorList>
            <person name="Anantharaman K."/>
            <person name="Brown C.T."/>
            <person name="Hug L.A."/>
            <person name="Sharon I."/>
            <person name="Castelle C.J."/>
            <person name="Probst A.J."/>
            <person name="Thomas B.C."/>
            <person name="Singh A."/>
            <person name="Wilkins M.J."/>
            <person name="Karaoz U."/>
            <person name="Brodie E.L."/>
            <person name="Williams K.H."/>
            <person name="Hubbard S.S."/>
            <person name="Banfield J.F."/>
        </authorList>
    </citation>
    <scope>NUCLEOTIDE SEQUENCE [LARGE SCALE GENOMIC DNA]</scope>
</reference>
<proteinExistence type="predicted"/>
<dbReference type="GO" id="GO:0004536">
    <property type="term" value="F:DNA nuclease activity"/>
    <property type="evidence" value="ECO:0007669"/>
    <property type="project" value="InterPro"/>
</dbReference>
<dbReference type="PROSITE" id="PS01091">
    <property type="entry name" value="TATD_3"/>
    <property type="match status" value="1"/>
</dbReference>
<dbReference type="InterPro" id="IPR018228">
    <property type="entry name" value="DNase_TatD-rel_CS"/>
</dbReference>
<dbReference type="EMBL" id="MFEY01000007">
    <property type="protein sequence ID" value="OGE90069.1"/>
    <property type="molecule type" value="Genomic_DNA"/>
</dbReference>
<dbReference type="PROSITE" id="PS01137">
    <property type="entry name" value="TATD_1"/>
    <property type="match status" value="1"/>
</dbReference>
<dbReference type="InterPro" id="IPR032466">
    <property type="entry name" value="Metal_Hydrolase"/>
</dbReference>
<organism evidence="4 5">
    <name type="scientific">Candidatus Doudnabacteria bacterium RIFCSPHIGHO2_12_FULL_48_16</name>
    <dbReference type="NCBI Taxonomy" id="1817838"/>
    <lineage>
        <taxon>Bacteria</taxon>
        <taxon>Candidatus Doudnaibacteriota</taxon>
    </lineage>
</organism>
<dbReference type="Gene3D" id="3.20.20.140">
    <property type="entry name" value="Metal-dependent hydrolases"/>
    <property type="match status" value="1"/>
</dbReference>
<dbReference type="PANTHER" id="PTHR46124:SF2">
    <property type="entry name" value="D-AMINOACYL-TRNA DEACYLASE"/>
    <property type="match status" value="1"/>
</dbReference>
<feature type="binding site" evidence="3">
    <location>
        <position position="6"/>
    </location>
    <ligand>
        <name>a divalent metal cation</name>
        <dbReference type="ChEBI" id="CHEBI:60240"/>
        <label>1</label>
    </ligand>
</feature>
<dbReference type="InterPro" id="IPR001130">
    <property type="entry name" value="TatD-like"/>
</dbReference>
<dbReference type="Pfam" id="PF01026">
    <property type="entry name" value="TatD_DNase"/>
    <property type="match status" value="1"/>
</dbReference>
<dbReference type="Proteomes" id="UP000177682">
    <property type="component" value="Unassembled WGS sequence"/>
</dbReference>
<feature type="binding site" evidence="3">
    <location>
        <position position="146"/>
    </location>
    <ligand>
        <name>a divalent metal cation</name>
        <dbReference type="ChEBI" id="CHEBI:60240"/>
        <label>2</label>
    </ligand>
</feature>
<gene>
    <name evidence="4" type="ORF">A3E29_03095</name>
</gene>
<evidence type="ECO:0008006" key="6">
    <source>
        <dbReference type="Google" id="ProtNLM"/>
    </source>
</evidence>
<keyword evidence="2" id="KW-0378">Hydrolase</keyword>
<dbReference type="PIRSF" id="PIRSF005902">
    <property type="entry name" value="DNase_TatD"/>
    <property type="match status" value="1"/>
</dbReference>
<feature type="binding site" evidence="3">
    <location>
        <position position="170"/>
    </location>
    <ligand>
        <name>a divalent metal cation</name>
        <dbReference type="ChEBI" id="CHEBI:60240"/>
        <label>2</label>
    </ligand>
</feature>
<dbReference type="SUPFAM" id="SSF51556">
    <property type="entry name" value="Metallo-dependent hydrolases"/>
    <property type="match status" value="1"/>
</dbReference>
<evidence type="ECO:0000256" key="2">
    <source>
        <dbReference type="ARBA" id="ARBA00022801"/>
    </source>
</evidence>
<accession>A0A1F5PJN9</accession>
<dbReference type="NCBIfam" id="TIGR00010">
    <property type="entry name" value="YchF/TatD family DNA exonuclease"/>
    <property type="match status" value="1"/>
</dbReference>
<dbReference type="PANTHER" id="PTHR46124">
    <property type="entry name" value="D-AMINOACYL-TRNA DEACYLASE"/>
    <property type="match status" value="1"/>
</dbReference>
<feature type="binding site" evidence="3">
    <location>
        <position position="8"/>
    </location>
    <ligand>
        <name>a divalent metal cation</name>
        <dbReference type="ChEBI" id="CHEBI:60240"/>
        <label>1</label>
    </ligand>
</feature>